<name>A0A835QGB9_VANPL</name>
<dbReference type="AlphaFoldDB" id="A0A835QGB9"/>
<dbReference type="EMBL" id="JADCNM010000009">
    <property type="protein sequence ID" value="KAG0468243.1"/>
    <property type="molecule type" value="Genomic_DNA"/>
</dbReference>
<proteinExistence type="predicted"/>
<keyword evidence="1" id="KW-0812">Transmembrane</keyword>
<evidence type="ECO:0000313" key="3">
    <source>
        <dbReference type="Proteomes" id="UP000639772"/>
    </source>
</evidence>
<reference evidence="2 3" key="1">
    <citation type="journal article" date="2020" name="Nat. Food">
        <title>A phased Vanilla planifolia genome enables genetic improvement of flavour and production.</title>
        <authorList>
            <person name="Hasing T."/>
            <person name="Tang H."/>
            <person name="Brym M."/>
            <person name="Khazi F."/>
            <person name="Huang T."/>
            <person name="Chambers A.H."/>
        </authorList>
    </citation>
    <scope>NUCLEOTIDE SEQUENCE [LARGE SCALE GENOMIC DNA]</scope>
    <source>
        <tissue evidence="2">Leaf</tissue>
    </source>
</reference>
<evidence type="ECO:0000256" key="1">
    <source>
        <dbReference type="SAM" id="Phobius"/>
    </source>
</evidence>
<accession>A0A835QGB9</accession>
<gene>
    <name evidence="2" type="ORF">HPP92_017571</name>
</gene>
<dbReference type="Proteomes" id="UP000639772">
    <property type="component" value="Chromosome 9"/>
</dbReference>
<feature type="transmembrane region" description="Helical" evidence="1">
    <location>
        <begin position="116"/>
        <end position="133"/>
    </location>
</feature>
<keyword evidence="1" id="KW-0472">Membrane</keyword>
<comment type="caution">
    <text evidence="2">The sequence shown here is derived from an EMBL/GenBank/DDBJ whole genome shotgun (WGS) entry which is preliminary data.</text>
</comment>
<sequence>MRGKRRRGEGAATAAKKLSFLRRRGMGIGCGRGKVAGGETVHRANSGAAQDAHAMREVERGRVAGRRLGIERGRKNGNIDRSLKDRGLGVRWIAGLYLCRSSALTSKSRAPSSLRFRRFTASFLLFLLIVFNLI</sequence>
<organism evidence="2 3">
    <name type="scientific">Vanilla planifolia</name>
    <name type="common">Vanilla</name>
    <dbReference type="NCBI Taxonomy" id="51239"/>
    <lineage>
        <taxon>Eukaryota</taxon>
        <taxon>Viridiplantae</taxon>
        <taxon>Streptophyta</taxon>
        <taxon>Embryophyta</taxon>
        <taxon>Tracheophyta</taxon>
        <taxon>Spermatophyta</taxon>
        <taxon>Magnoliopsida</taxon>
        <taxon>Liliopsida</taxon>
        <taxon>Asparagales</taxon>
        <taxon>Orchidaceae</taxon>
        <taxon>Vanilloideae</taxon>
        <taxon>Vanilleae</taxon>
        <taxon>Vanilla</taxon>
    </lineage>
</organism>
<evidence type="ECO:0000313" key="2">
    <source>
        <dbReference type="EMBL" id="KAG0468243.1"/>
    </source>
</evidence>
<protein>
    <submittedName>
        <fullName evidence="2">Uncharacterized protein</fullName>
    </submittedName>
</protein>
<keyword evidence="1" id="KW-1133">Transmembrane helix</keyword>